<protein>
    <submittedName>
        <fullName evidence="1">Uncharacterized protein</fullName>
    </submittedName>
</protein>
<keyword evidence="2" id="KW-1185">Reference proteome</keyword>
<dbReference type="EMBL" id="AOHD02000040">
    <property type="protein sequence ID" value="EQA80281.1"/>
    <property type="molecule type" value="Genomic_DNA"/>
</dbReference>
<organism evidence="1 2">
    <name type="scientific">Leptospira alstonii serovar Pingchang str. 80-412</name>
    <dbReference type="NCBI Taxonomy" id="1218564"/>
    <lineage>
        <taxon>Bacteria</taxon>
        <taxon>Pseudomonadati</taxon>
        <taxon>Spirochaetota</taxon>
        <taxon>Spirochaetia</taxon>
        <taxon>Leptospirales</taxon>
        <taxon>Leptospiraceae</taxon>
        <taxon>Leptospira</taxon>
    </lineage>
</organism>
<gene>
    <name evidence="1" type="ORF">LEP1GSC193_4351</name>
</gene>
<reference evidence="1" key="1">
    <citation type="submission" date="2013-05" db="EMBL/GenBank/DDBJ databases">
        <authorList>
            <person name="Harkins D.M."/>
            <person name="Durkin A.S."/>
            <person name="Brinkac L.M."/>
            <person name="Haft D.H."/>
            <person name="Selengut J.D."/>
            <person name="Sanka R."/>
            <person name="DePew J."/>
            <person name="Purushe J."/>
            <person name="Galloway R.L."/>
            <person name="Vinetz J.M."/>
            <person name="Sutton G.G."/>
            <person name="Nierman W.C."/>
            <person name="Fouts D.E."/>
        </authorList>
    </citation>
    <scope>NUCLEOTIDE SEQUENCE [LARGE SCALE GENOMIC DNA]</scope>
    <source>
        <strain evidence="1">80-412</strain>
    </source>
</reference>
<proteinExistence type="predicted"/>
<evidence type="ECO:0000313" key="2">
    <source>
        <dbReference type="Proteomes" id="UP000015445"/>
    </source>
</evidence>
<evidence type="ECO:0000313" key="1">
    <source>
        <dbReference type="EMBL" id="EQA80281.1"/>
    </source>
</evidence>
<dbReference type="AlphaFoldDB" id="T0G058"/>
<dbReference type="Proteomes" id="UP000015445">
    <property type="component" value="Unassembled WGS sequence"/>
</dbReference>
<comment type="caution">
    <text evidence="1">The sequence shown here is derived from an EMBL/GenBank/DDBJ whole genome shotgun (WGS) entry which is preliminary data.</text>
</comment>
<name>T0G058_9LEPT</name>
<sequence length="68" mass="8067">MKIDLTRFPQVRLKIELHFCKNRFHTKSVFYETQAIRIRDFVLYKNAPNLKSDLADPVYKVPLSVKAN</sequence>
<accession>T0G058</accession>